<comment type="caution">
    <text evidence="7">The sequence shown here is derived from an EMBL/GenBank/DDBJ whole genome shotgun (WGS) entry which is preliminary data.</text>
</comment>
<evidence type="ECO:0000256" key="2">
    <source>
        <dbReference type="ARBA" id="ARBA00023015"/>
    </source>
</evidence>
<reference evidence="7 8" key="1">
    <citation type="journal article" date="2012" name="J. Bacteriol.">
        <title>Genome Sequence of Strain IMCC14465, Isolated from the East Sea, Belonging to the PS1 Clade of Alphaproteobacteria.</title>
        <authorList>
            <person name="Yang S.J."/>
            <person name="Kang I."/>
            <person name="Cho J.C."/>
        </authorList>
    </citation>
    <scope>NUCLEOTIDE SEQUENCE [LARGE SCALE GENOMIC DNA]</scope>
    <source>
        <strain evidence="7 8">IMCC14465</strain>
    </source>
</reference>
<keyword evidence="2" id="KW-0805">Transcription regulation</keyword>
<name>J9A671_9PROT</name>
<dbReference type="STRING" id="1220535.IMCC14465_02840"/>
<sequence length="182" mass="21255">MTLGGGLQKNILKADARHVDDRQVVLLTLERGGHHYGELVQKYADFLFSLAMRLTHGDRFLAEDIAQETFMRSFKYLHRFDIKQNYKKWLIGIFYNCFKDAVKKQRYDGALDENMVASENSAADYSGFLDLLRPLDEDTKTVFTLKYLYEYTNAEIAEITGITERRLKENIRRGKEIINEQI</sequence>
<evidence type="ECO:0008006" key="9">
    <source>
        <dbReference type="Google" id="ProtNLM"/>
    </source>
</evidence>
<dbReference type="GO" id="GO:0003677">
    <property type="term" value="F:DNA binding"/>
    <property type="evidence" value="ECO:0007669"/>
    <property type="project" value="InterPro"/>
</dbReference>
<dbReference type="Proteomes" id="UP000004836">
    <property type="component" value="Unassembled WGS sequence"/>
</dbReference>
<dbReference type="GO" id="GO:0016987">
    <property type="term" value="F:sigma factor activity"/>
    <property type="evidence" value="ECO:0007669"/>
    <property type="project" value="UniProtKB-KW"/>
</dbReference>
<dbReference type="PANTHER" id="PTHR43133:SF60">
    <property type="entry name" value="RNA POLYMERASE SIGMA FACTOR SIGV"/>
    <property type="match status" value="1"/>
</dbReference>
<comment type="similarity">
    <text evidence="1">Belongs to the sigma-70 factor family. ECF subfamily.</text>
</comment>
<accession>J9A671</accession>
<feature type="domain" description="RNA polymerase sigma factor 70 region 4 type 2" evidence="6">
    <location>
        <begin position="129"/>
        <end position="176"/>
    </location>
</feature>
<keyword evidence="3" id="KW-0731">Sigma factor</keyword>
<protein>
    <recommendedName>
        <fullName evidence="9">RNA polymerase sigma factor</fullName>
    </recommendedName>
</protein>
<dbReference type="eggNOG" id="COG1595">
    <property type="taxonomic scope" value="Bacteria"/>
</dbReference>
<dbReference type="GO" id="GO:0006352">
    <property type="term" value="P:DNA-templated transcription initiation"/>
    <property type="evidence" value="ECO:0007669"/>
    <property type="project" value="InterPro"/>
</dbReference>
<dbReference type="InterPro" id="IPR007627">
    <property type="entry name" value="RNA_pol_sigma70_r2"/>
</dbReference>
<dbReference type="InterPro" id="IPR039425">
    <property type="entry name" value="RNA_pol_sigma-70-like"/>
</dbReference>
<gene>
    <name evidence="7" type="ORF">IMCC14465_02840</name>
</gene>
<feature type="domain" description="RNA polymerase sigma-70 region 2" evidence="5">
    <location>
        <begin position="39"/>
        <end position="106"/>
    </location>
</feature>
<dbReference type="Pfam" id="PF04542">
    <property type="entry name" value="Sigma70_r2"/>
    <property type="match status" value="1"/>
</dbReference>
<dbReference type="InterPro" id="IPR013249">
    <property type="entry name" value="RNA_pol_sigma70_r4_t2"/>
</dbReference>
<dbReference type="AlphaFoldDB" id="J9A671"/>
<dbReference type="SUPFAM" id="SSF88946">
    <property type="entry name" value="Sigma2 domain of RNA polymerase sigma factors"/>
    <property type="match status" value="1"/>
</dbReference>
<dbReference type="InterPro" id="IPR014284">
    <property type="entry name" value="RNA_pol_sigma-70_dom"/>
</dbReference>
<dbReference type="EMBL" id="ALYF01000002">
    <property type="protein sequence ID" value="EJW21890.1"/>
    <property type="molecule type" value="Genomic_DNA"/>
</dbReference>
<dbReference type="Gene3D" id="1.10.10.10">
    <property type="entry name" value="Winged helix-like DNA-binding domain superfamily/Winged helix DNA-binding domain"/>
    <property type="match status" value="1"/>
</dbReference>
<evidence type="ECO:0000313" key="7">
    <source>
        <dbReference type="EMBL" id="EJW21890.1"/>
    </source>
</evidence>
<evidence type="ECO:0000256" key="3">
    <source>
        <dbReference type="ARBA" id="ARBA00023082"/>
    </source>
</evidence>
<dbReference type="OrthoDB" id="9780326at2"/>
<dbReference type="InterPro" id="IPR013324">
    <property type="entry name" value="RNA_pol_sigma_r3/r4-like"/>
</dbReference>
<dbReference type="NCBIfam" id="TIGR02937">
    <property type="entry name" value="sigma70-ECF"/>
    <property type="match status" value="1"/>
</dbReference>
<organism evidence="7 8">
    <name type="scientific">alpha proteobacterium IMCC14465</name>
    <dbReference type="NCBI Taxonomy" id="1220535"/>
    <lineage>
        <taxon>Bacteria</taxon>
        <taxon>Pseudomonadati</taxon>
        <taxon>Pseudomonadota</taxon>
        <taxon>Alphaproteobacteria</taxon>
        <taxon>PS1 clade</taxon>
    </lineage>
</organism>
<evidence type="ECO:0000313" key="8">
    <source>
        <dbReference type="Proteomes" id="UP000004836"/>
    </source>
</evidence>
<evidence type="ECO:0000256" key="1">
    <source>
        <dbReference type="ARBA" id="ARBA00010641"/>
    </source>
</evidence>
<proteinExistence type="inferred from homology"/>
<dbReference type="Gene3D" id="1.10.1740.10">
    <property type="match status" value="1"/>
</dbReference>
<dbReference type="InterPro" id="IPR036388">
    <property type="entry name" value="WH-like_DNA-bd_sf"/>
</dbReference>
<dbReference type="InterPro" id="IPR013325">
    <property type="entry name" value="RNA_pol_sigma_r2"/>
</dbReference>
<dbReference type="SUPFAM" id="SSF88659">
    <property type="entry name" value="Sigma3 and sigma4 domains of RNA polymerase sigma factors"/>
    <property type="match status" value="1"/>
</dbReference>
<keyword evidence="8" id="KW-1185">Reference proteome</keyword>
<keyword evidence="4" id="KW-0804">Transcription</keyword>
<evidence type="ECO:0000259" key="6">
    <source>
        <dbReference type="Pfam" id="PF08281"/>
    </source>
</evidence>
<dbReference type="Pfam" id="PF08281">
    <property type="entry name" value="Sigma70_r4_2"/>
    <property type="match status" value="1"/>
</dbReference>
<evidence type="ECO:0000256" key="4">
    <source>
        <dbReference type="ARBA" id="ARBA00023163"/>
    </source>
</evidence>
<evidence type="ECO:0000259" key="5">
    <source>
        <dbReference type="Pfam" id="PF04542"/>
    </source>
</evidence>
<dbReference type="PANTHER" id="PTHR43133">
    <property type="entry name" value="RNA POLYMERASE ECF-TYPE SIGMA FACTO"/>
    <property type="match status" value="1"/>
</dbReference>